<feature type="coiled-coil region" evidence="4">
    <location>
        <begin position="426"/>
        <end position="453"/>
    </location>
</feature>
<evidence type="ECO:0000256" key="1">
    <source>
        <dbReference type="ARBA" id="ARBA00022737"/>
    </source>
</evidence>
<evidence type="ECO:0000256" key="3">
    <source>
        <dbReference type="PROSITE-ProRule" id="PRU00023"/>
    </source>
</evidence>
<dbReference type="PROSITE" id="PS50088">
    <property type="entry name" value="ANK_REPEAT"/>
    <property type="match status" value="2"/>
</dbReference>
<dbReference type="InterPro" id="IPR036770">
    <property type="entry name" value="Ankyrin_rpt-contain_sf"/>
</dbReference>
<evidence type="ECO:0000256" key="2">
    <source>
        <dbReference type="ARBA" id="ARBA00023043"/>
    </source>
</evidence>
<dbReference type="PANTHER" id="PTHR24198">
    <property type="entry name" value="ANKYRIN REPEAT AND PROTEIN KINASE DOMAIN-CONTAINING PROTEIN"/>
    <property type="match status" value="1"/>
</dbReference>
<feature type="repeat" description="ANK" evidence="3">
    <location>
        <begin position="901"/>
        <end position="933"/>
    </location>
</feature>
<feature type="non-terminal residue" evidence="5">
    <location>
        <position position="1"/>
    </location>
</feature>
<gene>
    <name evidence="5" type="ORF">ODALV1_LOCUS11778</name>
</gene>
<dbReference type="Proteomes" id="UP001642540">
    <property type="component" value="Unassembled WGS sequence"/>
</dbReference>
<dbReference type="PANTHER" id="PTHR24198:SF193">
    <property type="match status" value="1"/>
</dbReference>
<sequence>IEIEQIADDSLKRERFYELVQKTNGSYESFCMSLLYGNQFHAFLLLKCHLQSTLDYGNVWATPPPSVSSFISSQDKKLMVLISKDVDLAVSRLKETIDTLLPVIGGHGLASLLPVDKLTIFEYEIANNQIIQKLESVITPGGKIICVCGEVSEEISNCEVITESFGWEDVSSTFSSLFRCTVGFSLVNFCDLFVTPEIIQVFGSYLLLGFKSGDACMMTELKLGHEIKTREGHSLSTTIFQYFLPDKLLFLGITQPELKLFAKFGQRIGHFGDDTSQLDYVILENMVGIEEICKIKGVNQVNVHLIEHTDGNFKLVRTFGDDSKIKKFIENPQICDNFPGCGCERGYENLVFKCVFRFQGYFYENITKEYSTSLNELLPEMRELLNIQDSVDLWEITNLLDKISVVNDSQEESNNSCEKTEIKSGFVQLTQKLEELFAHLNIEERELRELKNLAAIILFPTRTKNLIINNNVLEKFVTSGLLVKKEDESLTFTNQSLACYLVVNMLIENELHENFVRDLFRDCIEHQTIKNFIPYFSSGVEVDFSSNTTIKYQHISFESFKFTNDQLVKFMESVTFNHYEVIEQLIKKHIPSKSTIPWIYACVHGNHYNLLKILLSVESNATAFQSEQQIMLAVIYSRVQVIDLIMSHYVSQTSKQIDQIKLKISNKEMGRGKAVQDAPQKSKLDIEFLSISLLHLAALRGNYFVMEYLLNHFLNEKLTQSQILEVLHFCVVDTLYHDDDQISERIKMIHLFFKIFPNFILTVQSDSVQENPLFVPNIHVDLLQLLINKGLDDECSLRGVLHFCPTYVTPNQYDILVKFLDTKGKVGVVNCSVGKWKCSPLYRAVQHLELFDSTLEVFSCAKADFNSRILSSAVDHKRSASLLERLIRAGADFRKEEKDGSSWTVLHHAAFSYNLTALRYFIWKGCNVNAKDSNGNTPLHILLKFLGSLKVTHELVEALVQHGADVNVVGEDDQTPLSIAVEKRANKCLDKWTFELLERVAEKSVHTG</sequence>
<organism evidence="5 6">
    <name type="scientific">Orchesella dallaii</name>
    <dbReference type="NCBI Taxonomy" id="48710"/>
    <lineage>
        <taxon>Eukaryota</taxon>
        <taxon>Metazoa</taxon>
        <taxon>Ecdysozoa</taxon>
        <taxon>Arthropoda</taxon>
        <taxon>Hexapoda</taxon>
        <taxon>Collembola</taxon>
        <taxon>Entomobryomorpha</taxon>
        <taxon>Entomobryoidea</taxon>
        <taxon>Orchesellidae</taxon>
        <taxon>Orchesellinae</taxon>
        <taxon>Orchesella</taxon>
    </lineage>
</organism>
<evidence type="ECO:0000256" key="4">
    <source>
        <dbReference type="SAM" id="Coils"/>
    </source>
</evidence>
<evidence type="ECO:0000313" key="5">
    <source>
        <dbReference type="EMBL" id="CAL8104499.1"/>
    </source>
</evidence>
<keyword evidence="4" id="KW-0175">Coiled coil</keyword>
<dbReference type="Gene3D" id="1.25.40.20">
    <property type="entry name" value="Ankyrin repeat-containing domain"/>
    <property type="match status" value="2"/>
</dbReference>
<reference evidence="5 6" key="1">
    <citation type="submission" date="2024-08" db="EMBL/GenBank/DDBJ databases">
        <authorList>
            <person name="Cucini C."/>
            <person name="Frati F."/>
        </authorList>
    </citation>
    <scope>NUCLEOTIDE SEQUENCE [LARGE SCALE GENOMIC DNA]</scope>
</reference>
<proteinExistence type="predicted"/>
<dbReference type="PROSITE" id="PS50297">
    <property type="entry name" value="ANK_REP_REGION"/>
    <property type="match status" value="1"/>
</dbReference>
<dbReference type="InterPro" id="IPR002110">
    <property type="entry name" value="Ankyrin_rpt"/>
</dbReference>
<dbReference type="SMART" id="SM00248">
    <property type="entry name" value="ANK"/>
    <property type="match status" value="6"/>
</dbReference>
<keyword evidence="6" id="KW-1185">Reference proteome</keyword>
<protein>
    <submittedName>
        <fullName evidence="5">Uncharacterized protein</fullName>
    </submittedName>
</protein>
<keyword evidence="2 3" id="KW-0040">ANK repeat</keyword>
<keyword evidence="1" id="KW-0677">Repeat</keyword>
<dbReference type="SUPFAM" id="SSF48403">
    <property type="entry name" value="Ankyrin repeat"/>
    <property type="match status" value="1"/>
</dbReference>
<accession>A0ABP1QM78</accession>
<feature type="repeat" description="ANK" evidence="3">
    <location>
        <begin position="934"/>
        <end position="971"/>
    </location>
</feature>
<comment type="caution">
    <text evidence="5">The sequence shown here is derived from an EMBL/GenBank/DDBJ whole genome shotgun (WGS) entry which is preliminary data.</text>
</comment>
<dbReference type="Pfam" id="PF12796">
    <property type="entry name" value="Ank_2"/>
    <property type="match status" value="1"/>
</dbReference>
<dbReference type="EMBL" id="CAXLJM020000035">
    <property type="protein sequence ID" value="CAL8104499.1"/>
    <property type="molecule type" value="Genomic_DNA"/>
</dbReference>
<evidence type="ECO:0000313" key="6">
    <source>
        <dbReference type="Proteomes" id="UP001642540"/>
    </source>
</evidence>
<name>A0ABP1QM78_9HEXA</name>